<dbReference type="Pfam" id="PF20473">
    <property type="entry name" value="MmeI_Mtase"/>
    <property type="match status" value="1"/>
</dbReference>
<organism evidence="8">
    <name type="scientific">marine sediment metagenome</name>
    <dbReference type="NCBI Taxonomy" id="412755"/>
    <lineage>
        <taxon>unclassified sequences</taxon>
        <taxon>metagenomes</taxon>
        <taxon>ecological metagenomes</taxon>
    </lineage>
</organism>
<dbReference type="InterPro" id="IPR046816">
    <property type="entry name" value="MmeI_Mtase"/>
</dbReference>
<dbReference type="Pfam" id="PF20464">
    <property type="entry name" value="MmeI_N"/>
    <property type="match status" value="1"/>
</dbReference>
<name>A0A0F9UM46_9ZZZZ</name>
<dbReference type="AlphaFoldDB" id="A0A0F9UM46"/>
<feature type="domain" description="MmeI-like DNA-methyltransferase" evidence="7">
    <location>
        <begin position="325"/>
        <end position="424"/>
    </location>
</feature>
<evidence type="ECO:0000256" key="4">
    <source>
        <dbReference type="ARBA" id="ARBA00047942"/>
    </source>
</evidence>
<sequence>MNAVDIEEAISALAEQPFDAQEYPFAFLEAFGNKATTIKRLRTGTSNKSDIGGVLQTSNIHIATADTGSVTEKLASLRASPATTRGKAKFILATDGVTFEAEDLESGETVACAYADFPNHFGFFLPLAGITTVKQIRESSFDIRATSRLNKLYVELLNDNPDWGTAERRPDMNHFMARLIFCFFAEDTDIFNRTGLFTATIEQMSARDSSNTHEVVGEIFHAMNTPIAARKDAHLPRWADVFPYVNGGLFSGNLDVPRFSRIARTYLLHIGGLDWRQINPDIFGSMIQAVADEEERGALGMHYTSVPNIQKVLDPLFLDDLREQLEAAGTNKRKLFNLRQRLSRFRVFDPACGSGNFLVIAYIRMREIEDEIMRRRDEALERSAISLTQFYGIEIKSFAAEIARLSLLIAEFQCDVRFIGQMEARALV</sequence>
<keyword evidence="3" id="KW-0808">Transferase</keyword>
<evidence type="ECO:0000313" key="8">
    <source>
        <dbReference type="EMBL" id="KKN88542.1"/>
    </source>
</evidence>
<evidence type="ECO:0000256" key="3">
    <source>
        <dbReference type="ARBA" id="ARBA00022679"/>
    </source>
</evidence>
<evidence type="ECO:0000259" key="7">
    <source>
        <dbReference type="Pfam" id="PF20473"/>
    </source>
</evidence>
<feature type="domain" description="MmeI-like helicase spacer" evidence="6">
    <location>
        <begin position="171"/>
        <end position="250"/>
    </location>
</feature>
<evidence type="ECO:0000259" key="6">
    <source>
        <dbReference type="Pfam" id="PF20465"/>
    </source>
</evidence>
<proteinExistence type="predicted"/>
<keyword evidence="2" id="KW-0489">Methyltransferase</keyword>
<dbReference type="PANTHER" id="PTHR33841">
    <property type="entry name" value="DNA METHYLTRANSFERASE YEEA-RELATED"/>
    <property type="match status" value="1"/>
</dbReference>
<dbReference type="InterPro" id="IPR046817">
    <property type="entry name" value="MmeI_N"/>
</dbReference>
<comment type="catalytic activity">
    <reaction evidence="4">
        <text>a 2'-deoxyadenosine in DNA + S-adenosyl-L-methionine = an N(6)-methyl-2'-deoxyadenosine in DNA + S-adenosyl-L-homocysteine + H(+)</text>
        <dbReference type="Rhea" id="RHEA:15197"/>
        <dbReference type="Rhea" id="RHEA-COMP:12418"/>
        <dbReference type="Rhea" id="RHEA-COMP:12419"/>
        <dbReference type="ChEBI" id="CHEBI:15378"/>
        <dbReference type="ChEBI" id="CHEBI:57856"/>
        <dbReference type="ChEBI" id="CHEBI:59789"/>
        <dbReference type="ChEBI" id="CHEBI:90615"/>
        <dbReference type="ChEBI" id="CHEBI:90616"/>
        <dbReference type="EC" id="2.1.1.72"/>
    </reaction>
</comment>
<dbReference type="EC" id="2.1.1.72" evidence="1"/>
<gene>
    <name evidence="8" type="ORF">LCGC14_0246530</name>
</gene>
<dbReference type="SUPFAM" id="SSF53335">
    <property type="entry name" value="S-adenosyl-L-methionine-dependent methyltransferases"/>
    <property type="match status" value="1"/>
</dbReference>
<dbReference type="PANTHER" id="PTHR33841:SF1">
    <property type="entry name" value="DNA METHYLTRANSFERASE A"/>
    <property type="match status" value="1"/>
</dbReference>
<evidence type="ECO:0000256" key="2">
    <source>
        <dbReference type="ARBA" id="ARBA00022603"/>
    </source>
</evidence>
<dbReference type="InterPro" id="IPR050953">
    <property type="entry name" value="N4_N6_ade-DNA_methylase"/>
</dbReference>
<comment type="caution">
    <text evidence="8">The sequence shown here is derived from an EMBL/GenBank/DDBJ whole genome shotgun (WGS) entry which is preliminary data.</text>
</comment>
<dbReference type="GO" id="GO:0009007">
    <property type="term" value="F:site-specific DNA-methyltransferase (adenine-specific) activity"/>
    <property type="evidence" value="ECO:0007669"/>
    <property type="project" value="UniProtKB-EC"/>
</dbReference>
<dbReference type="EMBL" id="LAZR01000127">
    <property type="protein sequence ID" value="KKN88542.1"/>
    <property type="molecule type" value="Genomic_DNA"/>
</dbReference>
<accession>A0A0F9UM46</accession>
<evidence type="ECO:0000259" key="5">
    <source>
        <dbReference type="Pfam" id="PF20464"/>
    </source>
</evidence>
<feature type="non-terminal residue" evidence="8">
    <location>
        <position position="428"/>
    </location>
</feature>
<dbReference type="Pfam" id="PF20465">
    <property type="entry name" value="MmeI_hel"/>
    <property type="match status" value="1"/>
</dbReference>
<dbReference type="InterPro" id="IPR029063">
    <property type="entry name" value="SAM-dependent_MTases_sf"/>
</dbReference>
<dbReference type="InterPro" id="IPR046819">
    <property type="entry name" value="MmeI_hel"/>
</dbReference>
<evidence type="ECO:0000256" key="1">
    <source>
        <dbReference type="ARBA" id="ARBA00011900"/>
    </source>
</evidence>
<dbReference type="Gene3D" id="3.40.50.150">
    <property type="entry name" value="Vaccinia Virus protein VP39"/>
    <property type="match status" value="1"/>
</dbReference>
<feature type="domain" description="MmeI-like N-terminal" evidence="5">
    <location>
        <begin position="1"/>
        <end position="158"/>
    </location>
</feature>
<reference evidence="8" key="1">
    <citation type="journal article" date="2015" name="Nature">
        <title>Complex archaea that bridge the gap between prokaryotes and eukaryotes.</title>
        <authorList>
            <person name="Spang A."/>
            <person name="Saw J.H."/>
            <person name="Jorgensen S.L."/>
            <person name="Zaremba-Niedzwiedzka K."/>
            <person name="Martijn J."/>
            <person name="Lind A.E."/>
            <person name="van Eijk R."/>
            <person name="Schleper C."/>
            <person name="Guy L."/>
            <person name="Ettema T.J."/>
        </authorList>
    </citation>
    <scope>NUCLEOTIDE SEQUENCE</scope>
</reference>
<dbReference type="GO" id="GO:0032259">
    <property type="term" value="P:methylation"/>
    <property type="evidence" value="ECO:0007669"/>
    <property type="project" value="UniProtKB-KW"/>
</dbReference>
<protein>
    <recommendedName>
        <fullName evidence="1">site-specific DNA-methyltransferase (adenine-specific)</fullName>
        <ecNumber evidence="1">2.1.1.72</ecNumber>
    </recommendedName>
</protein>